<protein>
    <submittedName>
        <fullName evidence="1">Uncharacterized protein</fullName>
    </submittedName>
</protein>
<organism evidence="1 2">
    <name type="scientific">Nonomuraea monospora</name>
    <dbReference type="NCBI Taxonomy" id="568818"/>
    <lineage>
        <taxon>Bacteria</taxon>
        <taxon>Bacillati</taxon>
        <taxon>Actinomycetota</taxon>
        <taxon>Actinomycetes</taxon>
        <taxon>Streptosporangiales</taxon>
        <taxon>Streptosporangiaceae</taxon>
        <taxon>Nonomuraea</taxon>
    </lineage>
</organism>
<sequence>MRPEESGCLAPHLGSPFAGYRHIDWFGPACWATADIRVRRFTCSCQRVSYEFGQAGGCYAIQRTIKAADGLIIERTALMRLSEADRLWADIFSGAAR</sequence>
<dbReference type="EMBL" id="BAAAQX010000032">
    <property type="protein sequence ID" value="GAA2213368.1"/>
    <property type="molecule type" value="Genomic_DNA"/>
</dbReference>
<evidence type="ECO:0000313" key="1">
    <source>
        <dbReference type="EMBL" id="GAA2213368.1"/>
    </source>
</evidence>
<comment type="caution">
    <text evidence="1">The sequence shown here is derived from an EMBL/GenBank/DDBJ whole genome shotgun (WGS) entry which is preliminary data.</text>
</comment>
<reference evidence="1 2" key="1">
    <citation type="journal article" date="2019" name="Int. J. Syst. Evol. Microbiol.">
        <title>The Global Catalogue of Microorganisms (GCM) 10K type strain sequencing project: providing services to taxonomists for standard genome sequencing and annotation.</title>
        <authorList>
            <consortium name="The Broad Institute Genomics Platform"/>
            <consortium name="The Broad Institute Genome Sequencing Center for Infectious Disease"/>
            <person name="Wu L."/>
            <person name="Ma J."/>
        </authorList>
    </citation>
    <scope>NUCLEOTIDE SEQUENCE [LARGE SCALE GENOMIC DNA]</scope>
    <source>
        <strain evidence="1 2">JCM 16114</strain>
    </source>
</reference>
<evidence type="ECO:0000313" key="2">
    <source>
        <dbReference type="Proteomes" id="UP001499843"/>
    </source>
</evidence>
<gene>
    <name evidence="1" type="ORF">GCM10009850_088300</name>
</gene>
<accession>A0ABN3CVI9</accession>
<dbReference type="RefSeq" id="WP_344488803.1">
    <property type="nucleotide sequence ID" value="NZ_BAAAQX010000032.1"/>
</dbReference>
<keyword evidence="2" id="KW-1185">Reference proteome</keyword>
<proteinExistence type="predicted"/>
<dbReference type="Proteomes" id="UP001499843">
    <property type="component" value="Unassembled WGS sequence"/>
</dbReference>
<name>A0ABN3CVI9_9ACTN</name>